<feature type="chain" id="PRO_5032869496" description="Secreted protein" evidence="1">
    <location>
        <begin position="19"/>
        <end position="189"/>
    </location>
</feature>
<evidence type="ECO:0000313" key="3">
    <source>
        <dbReference type="Proteomes" id="UP000597762"/>
    </source>
</evidence>
<feature type="signal peptide" evidence="1">
    <location>
        <begin position="1"/>
        <end position="18"/>
    </location>
</feature>
<protein>
    <recommendedName>
        <fullName evidence="4">Secreted protein</fullName>
    </recommendedName>
</protein>
<reference evidence="2" key="1">
    <citation type="submission" date="2021-01" db="EMBL/GenBank/DDBJ databases">
        <authorList>
            <person name="Li R."/>
            <person name="Bekaert M."/>
        </authorList>
    </citation>
    <scope>NUCLEOTIDE SEQUENCE</scope>
    <source>
        <strain evidence="2">Farmed</strain>
    </source>
</reference>
<evidence type="ECO:0000313" key="2">
    <source>
        <dbReference type="EMBL" id="CAE1177646.1"/>
    </source>
</evidence>
<dbReference type="AlphaFoldDB" id="A0A812BES2"/>
<keyword evidence="1" id="KW-0732">Signal</keyword>
<dbReference type="EMBL" id="CAHIKZ030000506">
    <property type="protein sequence ID" value="CAE1177646.1"/>
    <property type="molecule type" value="Genomic_DNA"/>
</dbReference>
<organism evidence="2 3">
    <name type="scientific">Acanthosepion pharaonis</name>
    <name type="common">Pharaoh cuttlefish</name>
    <name type="synonym">Sepia pharaonis</name>
    <dbReference type="NCBI Taxonomy" id="158019"/>
    <lineage>
        <taxon>Eukaryota</taxon>
        <taxon>Metazoa</taxon>
        <taxon>Spiralia</taxon>
        <taxon>Lophotrochozoa</taxon>
        <taxon>Mollusca</taxon>
        <taxon>Cephalopoda</taxon>
        <taxon>Coleoidea</taxon>
        <taxon>Decapodiformes</taxon>
        <taxon>Sepiida</taxon>
        <taxon>Sepiina</taxon>
        <taxon>Sepiidae</taxon>
        <taxon>Acanthosepion</taxon>
    </lineage>
</organism>
<evidence type="ECO:0000256" key="1">
    <source>
        <dbReference type="SAM" id="SignalP"/>
    </source>
</evidence>
<gene>
    <name evidence="2" type="ORF">SPHA_14745</name>
</gene>
<evidence type="ECO:0008006" key="4">
    <source>
        <dbReference type="Google" id="ProtNLM"/>
    </source>
</evidence>
<keyword evidence="3" id="KW-1185">Reference proteome</keyword>
<name>A0A812BES2_ACAPH</name>
<dbReference type="Proteomes" id="UP000597762">
    <property type="component" value="Unassembled WGS sequence"/>
</dbReference>
<proteinExistence type="predicted"/>
<comment type="caution">
    <text evidence="2">The sequence shown here is derived from an EMBL/GenBank/DDBJ whole genome shotgun (WGS) entry which is preliminary data.</text>
</comment>
<accession>A0A812BES2</accession>
<sequence>MFVSLCLLCVSSVGISSSFSSFKQGSIYIVSEVERGEWNRVSGRSLTRLFSVPLNSLRAFIFIDVCQKLVWGRGDDVGELVFPPPVFFIVFAPEKLIISHFGSFPLFSDNGCRHYSAHGFFFLLLASLTNAPQWVWAAPSPFFSPVCACYPSVGAGSSTSFLDHSSAPVTSTIQRRLIKKDIIQNAITS</sequence>